<name>A0A2B7WI06_9EURO</name>
<reference evidence="1 2" key="1">
    <citation type="submission" date="2017-10" db="EMBL/GenBank/DDBJ databases">
        <title>Comparative genomics in systemic dimorphic fungi from Ajellomycetaceae.</title>
        <authorList>
            <person name="Munoz J.F."/>
            <person name="Mcewen J.G."/>
            <person name="Clay O.K."/>
            <person name="Cuomo C.A."/>
        </authorList>
    </citation>
    <scope>NUCLEOTIDE SEQUENCE [LARGE SCALE GENOMIC DNA]</scope>
    <source>
        <strain evidence="1 2">UAMH5409</strain>
    </source>
</reference>
<evidence type="ECO:0000313" key="1">
    <source>
        <dbReference type="EMBL" id="PGG96161.1"/>
    </source>
</evidence>
<dbReference type="AlphaFoldDB" id="A0A2B7WI06"/>
<comment type="caution">
    <text evidence="1">The sequence shown here is derived from an EMBL/GenBank/DDBJ whole genome shotgun (WGS) entry which is preliminary data.</text>
</comment>
<organism evidence="1 2">
    <name type="scientific">Helicocarpus griseus UAMH5409</name>
    <dbReference type="NCBI Taxonomy" id="1447875"/>
    <lineage>
        <taxon>Eukaryota</taxon>
        <taxon>Fungi</taxon>
        <taxon>Dikarya</taxon>
        <taxon>Ascomycota</taxon>
        <taxon>Pezizomycotina</taxon>
        <taxon>Eurotiomycetes</taxon>
        <taxon>Eurotiomycetidae</taxon>
        <taxon>Onygenales</taxon>
        <taxon>Ajellomycetaceae</taxon>
        <taxon>Helicocarpus</taxon>
    </lineage>
</organism>
<evidence type="ECO:0000313" key="2">
    <source>
        <dbReference type="Proteomes" id="UP000223968"/>
    </source>
</evidence>
<keyword evidence="2" id="KW-1185">Reference proteome</keyword>
<gene>
    <name evidence="1" type="ORF">AJ79_09692</name>
</gene>
<dbReference type="EMBL" id="PDNB01000292">
    <property type="protein sequence ID" value="PGG96161.1"/>
    <property type="molecule type" value="Genomic_DNA"/>
</dbReference>
<dbReference type="Proteomes" id="UP000223968">
    <property type="component" value="Unassembled WGS sequence"/>
</dbReference>
<protein>
    <submittedName>
        <fullName evidence="1">Uncharacterized protein</fullName>
    </submittedName>
</protein>
<proteinExistence type="predicted"/>
<accession>A0A2B7WI06</accession>
<sequence>MLLPVPVVFGAKRGIHVLIIPLIDNLPRDDAGLCHAQTQRHIRENMEVTIKTTSGTVEKDLSQPSAKDEVVETLKKSGWIIIKGGATISCDASVARDNKVTILPSLCLHFAKIAQYAVAILPHANERFRYSTYGTLPPEAVPDPPVTRPEQWKDYANNTEIVAVATFHLQGDPESTWKWGYDKCLKGEQLGDEELVYPSGGDLIICNAWLARRLVPKPQGDIKLNFIYVNYAA</sequence>
<dbReference type="OrthoDB" id="4206358at2759"/>